<dbReference type="InterPro" id="IPR038607">
    <property type="entry name" value="PhoD-like_sf"/>
</dbReference>
<dbReference type="PROSITE" id="PS50853">
    <property type="entry name" value="FN3"/>
    <property type="match status" value="1"/>
</dbReference>
<evidence type="ECO:0000313" key="5">
    <source>
        <dbReference type="Proteomes" id="UP001165653"/>
    </source>
</evidence>
<dbReference type="Pfam" id="PF09423">
    <property type="entry name" value="PhoD"/>
    <property type="match status" value="1"/>
</dbReference>
<comment type="caution">
    <text evidence="4">The sequence shown here is derived from an EMBL/GenBank/DDBJ whole genome shotgun (WGS) entry which is preliminary data.</text>
</comment>
<evidence type="ECO:0000256" key="1">
    <source>
        <dbReference type="SAM" id="MobiDB-lite"/>
    </source>
</evidence>
<evidence type="ECO:0000256" key="2">
    <source>
        <dbReference type="SAM" id="SignalP"/>
    </source>
</evidence>
<dbReference type="InterPro" id="IPR018946">
    <property type="entry name" value="PhoD-like_MPP"/>
</dbReference>
<keyword evidence="5" id="KW-1185">Reference proteome</keyword>
<dbReference type="CDD" id="cd00063">
    <property type="entry name" value="FN3"/>
    <property type="match status" value="1"/>
</dbReference>
<feature type="signal peptide" evidence="2">
    <location>
        <begin position="1"/>
        <end position="19"/>
    </location>
</feature>
<dbReference type="PANTHER" id="PTHR43606">
    <property type="entry name" value="PHOSPHATASE, PUTATIVE (AFU_ORTHOLOGUE AFUA_6G08710)-RELATED"/>
    <property type="match status" value="1"/>
</dbReference>
<dbReference type="EMBL" id="JAPDDR010000001">
    <property type="protein sequence ID" value="MCW1912385.1"/>
    <property type="molecule type" value="Genomic_DNA"/>
</dbReference>
<dbReference type="CDD" id="cd07389">
    <property type="entry name" value="MPP_PhoD"/>
    <property type="match status" value="1"/>
</dbReference>
<dbReference type="Gene3D" id="2.60.40.380">
    <property type="entry name" value="Purple acid phosphatase-like, N-terminal"/>
    <property type="match status" value="1"/>
</dbReference>
<feature type="domain" description="Fibronectin type-III" evidence="3">
    <location>
        <begin position="436"/>
        <end position="526"/>
    </location>
</feature>
<dbReference type="SUPFAM" id="SSF56300">
    <property type="entry name" value="Metallo-dependent phosphatases"/>
    <property type="match status" value="1"/>
</dbReference>
<dbReference type="InterPro" id="IPR003961">
    <property type="entry name" value="FN3_dom"/>
</dbReference>
<feature type="chain" id="PRO_5045564052" evidence="2">
    <location>
        <begin position="20"/>
        <end position="636"/>
    </location>
</feature>
<reference evidence="4" key="1">
    <citation type="submission" date="2022-10" db="EMBL/GenBank/DDBJ databases">
        <title>Luteolibacter sp. GHJ8, whole genome shotgun sequencing project.</title>
        <authorList>
            <person name="Zhao G."/>
            <person name="Shen L."/>
        </authorList>
    </citation>
    <scope>NUCLEOTIDE SEQUENCE</scope>
    <source>
        <strain evidence="4">GHJ8</strain>
    </source>
</reference>
<gene>
    <name evidence="4" type="ORF">OJ996_02295</name>
</gene>
<keyword evidence="2" id="KW-0732">Signal</keyword>
<sequence>MSHRVHCALASLFVSLSHAQTSPIMAGPWCGAVTPSSIAATAHLASPGLQARLAVSTQADFSNAIFSAVKISQAASGNNVRLDVSGLSPATSYFYAMEVGGVLQTAAGRTGSFKTLPAAGPASFRFGFASCGDWHEPGQWVHLKILHENPLFFIHMGDLNYEDTDEDDPVPYRENIINSITESPELGQMVRNLPTSWIWDDHDFSGNTSDRTSDGRTANRGVYRELIPHYPLPAGGPDAAIYQAFTCGRVRFILSDLRSERNRDSDTDNSNKSMMGVLQKQWFKDELIAARDAEVPLIVWMSGVPLIQVGSVRDNWGSYATERKELLEFIRDQDIRNVVVISGDMHALAYDDGRATDSYVAGVGIPVFHAAALTRDGSEKGGPYSGGVSEGSGRYGLMDVNDDGSQVSVTYTGRIASSATAATTWKSYTHQAVPVKPRPVQGLSALATLDRIRLAWTDDSTVETGYRIERDSGGSWEVVATLAAGVTSYEDSGVTGGVSYDYRVITLNGTAASLPSATATATASSSFANWKLLHFGNTPVSDNADNDGDGLSTVEEYLFGLNPLQADRYEWSAGGGSVSFATSPGRSYRVEASDDLATWPISSPPLVGDGEPKQWTDPGMPTGGKRFYRIVIAEAL</sequence>
<dbReference type="SUPFAM" id="SSF49265">
    <property type="entry name" value="Fibronectin type III"/>
    <property type="match status" value="1"/>
</dbReference>
<dbReference type="InterPro" id="IPR036116">
    <property type="entry name" value="FN3_sf"/>
</dbReference>
<dbReference type="InterPro" id="IPR052900">
    <property type="entry name" value="Phospholipid_Metab_Enz"/>
</dbReference>
<proteinExistence type="predicted"/>
<name>A0ABT3FXS4_9BACT</name>
<accession>A0ABT3FXS4</accession>
<dbReference type="RefSeq" id="WP_264510723.1">
    <property type="nucleotide sequence ID" value="NZ_JAPDDR010000001.1"/>
</dbReference>
<dbReference type="Gene3D" id="3.60.21.70">
    <property type="entry name" value="PhoD-like phosphatase"/>
    <property type="match status" value="1"/>
</dbReference>
<dbReference type="Proteomes" id="UP001165653">
    <property type="component" value="Unassembled WGS sequence"/>
</dbReference>
<dbReference type="PANTHER" id="PTHR43606:SF2">
    <property type="entry name" value="ALKALINE PHOSPHATASE FAMILY PROTEIN (AFU_ORTHOLOGUE AFUA_5G03860)"/>
    <property type="match status" value="1"/>
</dbReference>
<organism evidence="4 5">
    <name type="scientific">Luteolibacter rhizosphaerae</name>
    <dbReference type="NCBI Taxonomy" id="2989719"/>
    <lineage>
        <taxon>Bacteria</taxon>
        <taxon>Pseudomonadati</taxon>
        <taxon>Verrucomicrobiota</taxon>
        <taxon>Verrucomicrobiia</taxon>
        <taxon>Verrucomicrobiales</taxon>
        <taxon>Verrucomicrobiaceae</taxon>
        <taxon>Luteolibacter</taxon>
    </lineage>
</organism>
<evidence type="ECO:0000259" key="3">
    <source>
        <dbReference type="PROSITE" id="PS50853"/>
    </source>
</evidence>
<dbReference type="InterPro" id="IPR029052">
    <property type="entry name" value="Metallo-depent_PP-like"/>
</dbReference>
<feature type="region of interest" description="Disordered" evidence="1">
    <location>
        <begin position="600"/>
        <end position="620"/>
    </location>
</feature>
<evidence type="ECO:0000313" key="4">
    <source>
        <dbReference type="EMBL" id="MCW1912385.1"/>
    </source>
</evidence>
<protein>
    <submittedName>
        <fullName evidence="4">Alkaline phosphatase D family protein</fullName>
    </submittedName>
</protein>